<name>D2VI98_NAEGR</name>
<dbReference type="GeneID" id="8853130"/>
<sequence>MASFLPVVPKYSPFDKESASMEKFANNYKNQAKPKVGSRSGRQIPSSDQLMAMLKSGNDDVPTTSQLGEQLGLNIDGDKFMLLSPQTEELKGSLGKILMYISDTLYSLRPVVYCKFFTLV</sequence>
<dbReference type="VEuPathDB" id="AmoebaDB:NAEGRDRAFT_68609"/>
<accession>D2VI98</accession>
<evidence type="ECO:0000313" key="1">
    <source>
        <dbReference type="EMBL" id="EFC43558.1"/>
    </source>
</evidence>
<dbReference type="KEGG" id="ngr:NAEGRDRAFT_68609"/>
<gene>
    <name evidence="1" type="ORF">NAEGRDRAFT_68609</name>
</gene>
<protein>
    <submittedName>
        <fullName evidence="1">Predicted protein</fullName>
    </submittedName>
</protein>
<dbReference type="RefSeq" id="XP_002676302.1">
    <property type="nucleotide sequence ID" value="XM_002676256.1"/>
</dbReference>
<dbReference type="Proteomes" id="UP000006671">
    <property type="component" value="Unassembled WGS sequence"/>
</dbReference>
<evidence type="ECO:0000313" key="2">
    <source>
        <dbReference type="Proteomes" id="UP000006671"/>
    </source>
</evidence>
<organism evidence="2">
    <name type="scientific">Naegleria gruberi</name>
    <name type="common">Amoeba</name>
    <dbReference type="NCBI Taxonomy" id="5762"/>
    <lineage>
        <taxon>Eukaryota</taxon>
        <taxon>Discoba</taxon>
        <taxon>Heterolobosea</taxon>
        <taxon>Tetramitia</taxon>
        <taxon>Eutetramitia</taxon>
        <taxon>Vahlkampfiidae</taxon>
        <taxon>Naegleria</taxon>
    </lineage>
</organism>
<dbReference type="InParanoid" id="D2VI98"/>
<dbReference type="AlphaFoldDB" id="D2VI98"/>
<dbReference type="EMBL" id="GG738873">
    <property type="protein sequence ID" value="EFC43558.1"/>
    <property type="molecule type" value="Genomic_DNA"/>
</dbReference>
<keyword evidence="2" id="KW-1185">Reference proteome</keyword>
<reference evidence="1 2" key="1">
    <citation type="journal article" date="2010" name="Cell">
        <title>The genome of Naegleria gruberi illuminates early eukaryotic versatility.</title>
        <authorList>
            <person name="Fritz-Laylin L.K."/>
            <person name="Prochnik S.E."/>
            <person name="Ginger M.L."/>
            <person name="Dacks J.B."/>
            <person name="Carpenter M.L."/>
            <person name="Field M.C."/>
            <person name="Kuo A."/>
            <person name="Paredez A."/>
            <person name="Chapman J."/>
            <person name="Pham J."/>
            <person name="Shu S."/>
            <person name="Neupane R."/>
            <person name="Cipriano M."/>
            <person name="Mancuso J."/>
            <person name="Tu H."/>
            <person name="Salamov A."/>
            <person name="Lindquist E."/>
            <person name="Shapiro H."/>
            <person name="Lucas S."/>
            <person name="Grigoriev I.V."/>
            <person name="Cande W.Z."/>
            <person name="Fulton C."/>
            <person name="Rokhsar D.S."/>
            <person name="Dawson S.C."/>
        </authorList>
    </citation>
    <scope>NUCLEOTIDE SEQUENCE [LARGE SCALE GENOMIC DNA]</scope>
    <source>
        <strain evidence="1 2">NEG-M</strain>
    </source>
</reference>
<proteinExistence type="predicted"/>